<evidence type="ECO:0000313" key="1">
    <source>
        <dbReference type="Ensembl" id="ENSMFAP00000053030.1"/>
    </source>
</evidence>
<accession>A0A7N9CP77</accession>
<evidence type="ECO:0000313" key="2">
    <source>
        <dbReference type="Proteomes" id="UP000233100"/>
    </source>
</evidence>
<keyword evidence="2" id="KW-1185">Reference proteome</keyword>
<dbReference type="PANTHER" id="PTHR12138">
    <property type="entry name" value="PRIMATE-EXPANDED PROTEIN FAMILY"/>
    <property type="match status" value="1"/>
</dbReference>
<dbReference type="Ensembl" id="ENSMFAT00000101791.1">
    <property type="protein sequence ID" value="ENSMFAP00000053030.1"/>
    <property type="gene ID" value="ENSMFAG00000064330.1"/>
</dbReference>
<sequence length="123" mass="13418">MRQSFTLLPRLECGGAISAHCNLRLLGSNNSPASASPVAGNRGAYHHFWLIFTFLAETGFHHVDQTGLELLTSGDPLPLGLPKCWDYKREPLQPASEVDFFLTSPFPGSGLCVWVCVRACVCV</sequence>
<organism evidence="1 2">
    <name type="scientific">Macaca fascicularis</name>
    <name type="common">Crab-eating macaque</name>
    <name type="synonym">Cynomolgus monkey</name>
    <dbReference type="NCBI Taxonomy" id="9541"/>
    <lineage>
        <taxon>Eukaryota</taxon>
        <taxon>Metazoa</taxon>
        <taxon>Chordata</taxon>
        <taxon>Craniata</taxon>
        <taxon>Vertebrata</taxon>
        <taxon>Euteleostomi</taxon>
        <taxon>Mammalia</taxon>
        <taxon>Eutheria</taxon>
        <taxon>Euarchontoglires</taxon>
        <taxon>Primates</taxon>
        <taxon>Haplorrhini</taxon>
        <taxon>Catarrhini</taxon>
        <taxon>Cercopithecidae</taxon>
        <taxon>Cercopithecinae</taxon>
        <taxon>Macaca</taxon>
    </lineage>
</organism>
<dbReference type="PANTHER" id="PTHR12138:SF162">
    <property type="entry name" value="CHROMOSOME UNDETERMINED SCAFFOLD_275, WHOLE GENOME SHOTGUN SEQUENCE"/>
    <property type="match status" value="1"/>
</dbReference>
<dbReference type="AlphaFoldDB" id="A0A7N9CP77"/>
<dbReference type="PRINTS" id="PR02045">
    <property type="entry name" value="F138DOMAIN"/>
</dbReference>
<reference evidence="1 2" key="1">
    <citation type="submission" date="2013-03" db="EMBL/GenBank/DDBJ databases">
        <authorList>
            <person name="Warren W."/>
            <person name="Wilson R.K."/>
        </authorList>
    </citation>
    <scope>NUCLEOTIDE SEQUENCE</scope>
</reference>
<name>A0A7N9CP77_MACFA</name>
<protein>
    <submittedName>
        <fullName evidence="1">Uncharacterized protein</fullName>
    </submittedName>
</protein>
<dbReference type="Proteomes" id="UP000233100">
    <property type="component" value="Chromosome 9"/>
</dbReference>
<dbReference type="GeneTree" id="ENSGT01150000286943"/>
<reference evidence="1" key="2">
    <citation type="submission" date="2025-08" db="UniProtKB">
        <authorList>
            <consortium name="Ensembl"/>
        </authorList>
    </citation>
    <scope>IDENTIFICATION</scope>
</reference>
<reference evidence="1" key="3">
    <citation type="submission" date="2025-09" db="UniProtKB">
        <authorList>
            <consortium name="Ensembl"/>
        </authorList>
    </citation>
    <scope>IDENTIFICATION</scope>
</reference>
<proteinExistence type="predicted"/>